<evidence type="ECO:0000256" key="1">
    <source>
        <dbReference type="ARBA" id="ARBA00004651"/>
    </source>
</evidence>
<dbReference type="InterPro" id="IPR000298">
    <property type="entry name" value="Cyt_c_oxidase-like_su3"/>
</dbReference>
<comment type="subcellular location">
    <subcellularLocation>
        <location evidence="1">Cell membrane</location>
        <topology evidence="1">Multi-pass membrane protein</topology>
    </subcellularLocation>
</comment>
<dbReference type="PRINTS" id="PR01165">
    <property type="entry name" value="CYCOXIDASEI"/>
</dbReference>
<dbReference type="PROSITE" id="PS50253">
    <property type="entry name" value="COX3"/>
    <property type="match status" value="1"/>
</dbReference>
<proteinExistence type="inferred from homology"/>
<keyword evidence="13 19" id="KW-1133">Transmembrane helix</keyword>
<feature type="transmembrane region" description="Helical" evidence="19">
    <location>
        <begin position="274"/>
        <end position="293"/>
    </location>
</feature>
<feature type="transmembrane region" description="Helical" evidence="19">
    <location>
        <begin position="212"/>
        <end position="234"/>
    </location>
</feature>
<dbReference type="InterPro" id="IPR036927">
    <property type="entry name" value="Cyt_c_oxase-like_su1_sf"/>
</dbReference>
<comment type="similarity">
    <text evidence="3 18">Belongs to the heme-copper respiratory oxidase family.</text>
</comment>
<evidence type="ECO:0000256" key="3">
    <source>
        <dbReference type="ARBA" id="ARBA00009578"/>
    </source>
</evidence>
<feature type="transmembrane region" description="Helical" evidence="19">
    <location>
        <begin position="617"/>
        <end position="637"/>
    </location>
</feature>
<keyword evidence="22" id="KW-0560">Oxidoreductase</keyword>
<keyword evidence="10" id="KW-0479">Metal-binding</keyword>
<feature type="transmembrane region" description="Helical" evidence="19">
    <location>
        <begin position="332"/>
        <end position="358"/>
    </location>
</feature>
<feature type="domain" description="Cytochrome oxidase subunit I profile" evidence="21">
    <location>
        <begin position="25"/>
        <end position="556"/>
    </location>
</feature>
<dbReference type="PROSITE" id="PS50855">
    <property type="entry name" value="COX1"/>
    <property type="match status" value="1"/>
</dbReference>
<organism evidence="22 23">
    <name type="scientific">Maioricimonas rarisocia</name>
    <dbReference type="NCBI Taxonomy" id="2528026"/>
    <lineage>
        <taxon>Bacteria</taxon>
        <taxon>Pseudomonadati</taxon>
        <taxon>Planctomycetota</taxon>
        <taxon>Planctomycetia</taxon>
        <taxon>Planctomycetales</taxon>
        <taxon>Planctomycetaceae</taxon>
        <taxon>Maioricimonas</taxon>
    </lineage>
</organism>
<keyword evidence="6" id="KW-1003">Cell membrane</keyword>
<evidence type="ECO:0000256" key="17">
    <source>
        <dbReference type="ARBA" id="ARBA00047816"/>
    </source>
</evidence>
<sequence length="846" mass="93073">MSVPDELPTPPDEAPPEELQRAQGDRLRAAWRTPQGWRYWSAVNNSEVGLWYTAVSCLFFLFGGILALLMRVQLAVPGNDFLSADRYNQIFTMHGSVMMFLFAVPIFEAFSILVLPQMLGARDLPFPRLSAYGFYSFLIGGIFVCGSVLFDAAPKGGWFMYPPLTTTYQPGIGADIWLLGLSFIEVASIAAAVELIVGALKCRPPGMRIHLIPLYSWYILVVAGMILFAFPPLIAGDILLEMERAFDWPFFDPARGGDPVLWQHLFWIFGHPEVYIVFLPSVALMAMIVPTFARTPIVGYSWVVLAAVGTGFLSFGLWVHHMFTIGLPGVTIGLFSAASQAVAIPTGVQLFCFLATLLAGRVINSVPIMFTFAGLATFIIGGLTGVMVAVAPFDFQAHDTYFVVGHLHYVLVGGTIFPIVAGTYYFFPMITGKKLSNRLGHIAFWLLLIGFNVTFLPMHWTGLTGMPRRVFTYPANAGYDLLNMVSTVGAFLLASGFLVIVWDIVRPKGKQPLAERNCWNAGTLEWLAEVPDEAWGIRSIPIIESRYPLWDQPNFMRDVDEGRFFLPDAEEGLRETLVTSVIDARPMQCLRVPGPTFLTFWSAAFTGGLFIFATYHWWWPAILSGLAAMVTILIWLWTGTANIPEKEQKDVGLGVTLPIYVSGPAAVGWWAMFITMLADMTAFISLVFGYFFYWTIHEDFPPEPTPGPGAFWPCLGGVLLIGAWGLTIAAKRWNRADRAGAFYGAVAAAVLLSLGGGTALVMGPVGSNMDPTVHVYQAIVWVLVGWTVLHVALGVIMSLYCMARRGAGKMTARHDADITNVTLFWHFLALTVVITVGVIVGFPLVA</sequence>
<feature type="transmembrane region" description="Helical" evidence="19">
    <location>
        <begin position="176"/>
        <end position="200"/>
    </location>
</feature>
<dbReference type="OrthoDB" id="9759913at2"/>
<feature type="transmembrane region" description="Helical" evidence="19">
    <location>
        <begin position="300"/>
        <end position="320"/>
    </location>
</feature>
<evidence type="ECO:0000313" key="23">
    <source>
        <dbReference type="Proteomes" id="UP000320496"/>
    </source>
</evidence>
<dbReference type="Gene3D" id="1.20.210.10">
    <property type="entry name" value="Cytochrome c oxidase-like, subunit I domain"/>
    <property type="match status" value="1"/>
</dbReference>
<dbReference type="InterPro" id="IPR023615">
    <property type="entry name" value="Cyt_c_Oxase_su1_BS"/>
</dbReference>
<dbReference type="SUPFAM" id="SSF81452">
    <property type="entry name" value="Cytochrome c oxidase subunit III-like"/>
    <property type="match status" value="1"/>
</dbReference>
<feature type="transmembrane region" description="Helical" evidence="19">
    <location>
        <begin position="48"/>
        <end position="70"/>
    </location>
</feature>
<feature type="transmembrane region" description="Helical" evidence="19">
    <location>
        <begin position="823"/>
        <end position="845"/>
    </location>
</feature>
<dbReference type="InterPro" id="IPR014241">
    <property type="entry name" value="Cyt_c_oxidase_su1_bac"/>
</dbReference>
<keyword evidence="7 18" id="KW-0349">Heme</keyword>
<keyword evidence="12 18" id="KW-0249">Electron transport</keyword>
<dbReference type="GO" id="GO:0006119">
    <property type="term" value="P:oxidative phosphorylation"/>
    <property type="evidence" value="ECO:0007669"/>
    <property type="project" value="UniProtKB-UniPathway"/>
</dbReference>
<comment type="pathway">
    <text evidence="2">Energy metabolism; oxidative phosphorylation.</text>
</comment>
<evidence type="ECO:0000259" key="20">
    <source>
        <dbReference type="PROSITE" id="PS50253"/>
    </source>
</evidence>
<keyword evidence="16 19" id="KW-0472">Membrane</keyword>
<evidence type="ECO:0000256" key="2">
    <source>
        <dbReference type="ARBA" id="ARBA00004673"/>
    </source>
</evidence>
<feature type="transmembrane region" description="Helical" evidence="19">
    <location>
        <begin position="129"/>
        <end position="150"/>
    </location>
</feature>
<keyword evidence="5 18" id="KW-0813">Transport</keyword>
<feature type="transmembrane region" description="Helical" evidence="19">
    <location>
        <begin position="370"/>
        <end position="395"/>
    </location>
</feature>
<dbReference type="GO" id="GO:0016491">
    <property type="term" value="F:oxidoreductase activity"/>
    <property type="evidence" value="ECO:0007669"/>
    <property type="project" value="UniProtKB-KW"/>
</dbReference>
<keyword evidence="23" id="KW-1185">Reference proteome</keyword>
<dbReference type="KEGG" id="mri:Mal4_52340"/>
<keyword evidence="8 18" id="KW-0679">Respiratory chain</keyword>
<evidence type="ECO:0000256" key="14">
    <source>
        <dbReference type="ARBA" id="ARBA00023004"/>
    </source>
</evidence>
<evidence type="ECO:0000256" key="16">
    <source>
        <dbReference type="ARBA" id="ARBA00023136"/>
    </source>
</evidence>
<feature type="transmembrane region" description="Helical" evidence="19">
    <location>
        <begin position="90"/>
        <end position="117"/>
    </location>
</feature>
<dbReference type="Proteomes" id="UP000320496">
    <property type="component" value="Chromosome"/>
</dbReference>
<evidence type="ECO:0000256" key="12">
    <source>
        <dbReference type="ARBA" id="ARBA00022982"/>
    </source>
</evidence>
<dbReference type="EMBL" id="CP036275">
    <property type="protein sequence ID" value="QDU40871.1"/>
    <property type="molecule type" value="Genomic_DNA"/>
</dbReference>
<dbReference type="GO" id="GO:0004129">
    <property type="term" value="F:cytochrome-c oxidase activity"/>
    <property type="evidence" value="ECO:0007669"/>
    <property type="project" value="UniProtKB-EC"/>
</dbReference>
<evidence type="ECO:0000256" key="18">
    <source>
        <dbReference type="RuleBase" id="RU000370"/>
    </source>
</evidence>
<dbReference type="GO" id="GO:0015990">
    <property type="term" value="P:electron transport coupled proton transport"/>
    <property type="evidence" value="ECO:0007669"/>
    <property type="project" value="InterPro"/>
</dbReference>
<dbReference type="PANTHER" id="PTHR10422:SF35">
    <property type="entry name" value="CYTOCHROME BO(3) UBIQUINOL OXIDASE SUBUNIT 1"/>
    <property type="match status" value="1"/>
</dbReference>
<comment type="catalytic activity">
    <reaction evidence="17">
        <text>4 Fe(II)-[cytochrome c] + O2 + 8 H(+)(in) = 4 Fe(III)-[cytochrome c] + 2 H2O + 4 H(+)(out)</text>
        <dbReference type="Rhea" id="RHEA:11436"/>
        <dbReference type="Rhea" id="RHEA-COMP:10350"/>
        <dbReference type="Rhea" id="RHEA-COMP:14399"/>
        <dbReference type="ChEBI" id="CHEBI:15377"/>
        <dbReference type="ChEBI" id="CHEBI:15378"/>
        <dbReference type="ChEBI" id="CHEBI:15379"/>
        <dbReference type="ChEBI" id="CHEBI:29033"/>
        <dbReference type="ChEBI" id="CHEBI:29034"/>
        <dbReference type="EC" id="7.1.1.9"/>
    </reaction>
</comment>
<dbReference type="GO" id="GO:0020037">
    <property type="term" value="F:heme binding"/>
    <property type="evidence" value="ECO:0007669"/>
    <property type="project" value="InterPro"/>
</dbReference>
<evidence type="ECO:0000256" key="6">
    <source>
        <dbReference type="ARBA" id="ARBA00022475"/>
    </source>
</evidence>
<keyword evidence="11" id="KW-1278">Translocase</keyword>
<dbReference type="FunFam" id="1.20.210.10:FF:000006">
    <property type="entry name" value="Cytochrome c oxidase subunit 1"/>
    <property type="match status" value="1"/>
</dbReference>
<dbReference type="InterPro" id="IPR000883">
    <property type="entry name" value="Cyt_C_Oxase_1"/>
</dbReference>
<feature type="transmembrane region" description="Helical" evidence="19">
    <location>
        <begin position="407"/>
        <end position="427"/>
    </location>
</feature>
<evidence type="ECO:0000259" key="21">
    <source>
        <dbReference type="PROSITE" id="PS50855"/>
    </source>
</evidence>
<evidence type="ECO:0000256" key="13">
    <source>
        <dbReference type="ARBA" id="ARBA00022989"/>
    </source>
</evidence>
<evidence type="ECO:0000256" key="8">
    <source>
        <dbReference type="ARBA" id="ARBA00022660"/>
    </source>
</evidence>
<gene>
    <name evidence="22" type="primary">ctaD</name>
    <name evidence="22" type="ORF">Mal4_52340</name>
</gene>
<evidence type="ECO:0000256" key="7">
    <source>
        <dbReference type="ARBA" id="ARBA00022617"/>
    </source>
</evidence>
<dbReference type="InterPro" id="IPR035973">
    <property type="entry name" value="Cyt_c_oxidase_su3-like_sf"/>
</dbReference>
<dbReference type="GO" id="GO:0022904">
    <property type="term" value="P:respiratory electron transport chain"/>
    <property type="evidence" value="ECO:0007669"/>
    <property type="project" value="InterPro"/>
</dbReference>
<evidence type="ECO:0000256" key="19">
    <source>
        <dbReference type="SAM" id="Phobius"/>
    </source>
</evidence>
<feature type="transmembrane region" description="Helical" evidence="19">
    <location>
        <begin position="592"/>
        <end position="611"/>
    </location>
</feature>
<dbReference type="GO" id="GO:0046872">
    <property type="term" value="F:metal ion binding"/>
    <property type="evidence" value="ECO:0007669"/>
    <property type="project" value="UniProtKB-KW"/>
</dbReference>
<name>A0A517ZEH6_9PLAN</name>
<evidence type="ECO:0000256" key="15">
    <source>
        <dbReference type="ARBA" id="ARBA00023008"/>
    </source>
</evidence>
<evidence type="ECO:0000256" key="11">
    <source>
        <dbReference type="ARBA" id="ARBA00022967"/>
    </source>
</evidence>
<evidence type="ECO:0000256" key="4">
    <source>
        <dbReference type="ARBA" id="ARBA00012949"/>
    </source>
</evidence>
<dbReference type="NCBIfam" id="TIGR02891">
    <property type="entry name" value="CtaD_CoxA"/>
    <property type="match status" value="1"/>
</dbReference>
<feature type="transmembrane region" description="Helical" evidence="19">
    <location>
        <begin position="742"/>
        <end position="766"/>
    </location>
</feature>
<evidence type="ECO:0000313" key="22">
    <source>
        <dbReference type="EMBL" id="QDU40871.1"/>
    </source>
</evidence>
<dbReference type="RefSeq" id="WP_145372116.1">
    <property type="nucleotide sequence ID" value="NZ_CP036275.1"/>
</dbReference>
<dbReference type="Pfam" id="PF00115">
    <property type="entry name" value="COX1"/>
    <property type="match status" value="1"/>
</dbReference>
<reference evidence="22 23" key="1">
    <citation type="submission" date="2019-02" db="EMBL/GenBank/DDBJ databases">
        <title>Deep-cultivation of Planctomycetes and their phenomic and genomic characterization uncovers novel biology.</title>
        <authorList>
            <person name="Wiegand S."/>
            <person name="Jogler M."/>
            <person name="Boedeker C."/>
            <person name="Pinto D."/>
            <person name="Vollmers J."/>
            <person name="Rivas-Marin E."/>
            <person name="Kohn T."/>
            <person name="Peeters S.H."/>
            <person name="Heuer A."/>
            <person name="Rast P."/>
            <person name="Oberbeckmann S."/>
            <person name="Bunk B."/>
            <person name="Jeske O."/>
            <person name="Meyerdierks A."/>
            <person name="Storesund J.E."/>
            <person name="Kallscheuer N."/>
            <person name="Luecker S."/>
            <person name="Lage O.M."/>
            <person name="Pohl T."/>
            <person name="Merkel B.J."/>
            <person name="Hornburger P."/>
            <person name="Mueller R.-W."/>
            <person name="Bruemmer F."/>
            <person name="Labrenz M."/>
            <person name="Spormann A.M."/>
            <person name="Op den Camp H."/>
            <person name="Overmann J."/>
            <person name="Amann R."/>
            <person name="Jetten M.S.M."/>
            <person name="Mascher T."/>
            <person name="Medema M.H."/>
            <person name="Devos D.P."/>
            <person name="Kaster A.-K."/>
            <person name="Ovreas L."/>
            <person name="Rohde M."/>
            <person name="Galperin M.Y."/>
            <person name="Jogler C."/>
        </authorList>
    </citation>
    <scope>NUCLEOTIDE SEQUENCE [LARGE SCALE GENOMIC DNA]</scope>
    <source>
        <strain evidence="22 23">Mal4</strain>
    </source>
</reference>
<keyword evidence="15" id="KW-0186">Copper</keyword>
<feature type="transmembrane region" description="Helical" evidence="19">
    <location>
        <begin position="710"/>
        <end position="730"/>
    </location>
</feature>
<feature type="transmembrane region" description="Helical" evidence="19">
    <location>
        <begin position="481"/>
        <end position="502"/>
    </location>
</feature>
<dbReference type="SUPFAM" id="SSF81442">
    <property type="entry name" value="Cytochrome c oxidase subunit I-like"/>
    <property type="match status" value="1"/>
</dbReference>
<dbReference type="GO" id="GO:0005886">
    <property type="term" value="C:plasma membrane"/>
    <property type="evidence" value="ECO:0007669"/>
    <property type="project" value="UniProtKB-SubCell"/>
</dbReference>
<evidence type="ECO:0000256" key="10">
    <source>
        <dbReference type="ARBA" id="ARBA00022723"/>
    </source>
</evidence>
<dbReference type="Gene3D" id="1.20.120.80">
    <property type="entry name" value="Cytochrome c oxidase, subunit III, four-helix bundle"/>
    <property type="match status" value="1"/>
</dbReference>
<accession>A0A517ZEH6</accession>
<feature type="transmembrane region" description="Helical" evidence="19">
    <location>
        <begin position="778"/>
        <end position="802"/>
    </location>
</feature>
<evidence type="ECO:0000256" key="9">
    <source>
        <dbReference type="ARBA" id="ARBA00022692"/>
    </source>
</evidence>
<dbReference type="EC" id="7.1.1.9" evidence="4"/>
<evidence type="ECO:0000256" key="5">
    <source>
        <dbReference type="ARBA" id="ARBA00022448"/>
    </source>
</evidence>
<dbReference type="InterPro" id="IPR013833">
    <property type="entry name" value="Cyt_c_oxidase_su3_a-hlx"/>
</dbReference>
<protein>
    <recommendedName>
        <fullName evidence="4">cytochrome-c oxidase</fullName>
        <ecNumber evidence="4">7.1.1.9</ecNumber>
    </recommendedName>
</protein>
<keyword evidence="9 18" id="KW-0812">Transmembrane</keyword>
<dbReference type="PROSITE" id="PS00077">
    <property type="entry name" value="COX1_CUB"/>
    <property type="match status" value="1"/>
</dbReference>
<keyword evidence="14" id="KW-0408">Iron</keyword>
<feature type="transmembrane region" description="Helical" evidence="19">
    <location>
        <begin position="439"/>
        <end position="461"/>
    </location>
</feature>
<feature type="domain" description="Heme-copper oxidase subunit III family profile" evidence="20">
    <location>
        <begin position="670"/>
        <end position="844"/>
    </location>
</feature>
<dbReference type="UniPathway" id="UPA00705"/>
<dbReference type="InterPro" id="IPR023616">
    <property type="entry name" value="Cyt_c_oxase-like_su1_dom"/>
</dbReference>
<dbReference type="AlphaFoldDB" id="A0A517ZEH6"/>
<dbReference type="PANTHER" id="PTHR10422">
    <property type="entry name" value="CYTOCHROME C OXIDASE SUBUNIT 1"/>
    <property type="match status" value="1"/>
</dbReference>